<comment type="caution">
    <text evidence="7">The sequence shown here is derived from an EMBL/GenBank/DDBJ whole genome shotgun (WGS) entry which is preliminary data.</text>
</comment>
<evidence type="ECO:0000256" key="3">
    <source>
        <dbReference type="ARBA" id="ARBA00023273"/>
    </source>
</evidence>
<comment type="subcellular location">
    <subcellularLocation>
        <location evidence="1">Cytoplasm</location>
        <location evidence="1">Cytoskeleton</location>
        <location evidence="1">Cilium basal body</location>
    </subcellularLocation>
</comment>
<evidence type="ECO:0000256" key="4">
    <source>
        <dbReference type="SAM" id="MobiDB-lite"/>
    </source>
</evidence>
<dbReference type="InterPro" id="IPR040369">
    <property type="entry name" value="ARMC9"/>
</dbReference>
<dbReference type="PANTHER" id="PTHR14881:SF4">
    <property type="entry name" value="LISH DOMAIN-CONTAINING PROTEIN ARMC9"/>
    <property type="match status" value="1"/>
</dbReference>
<reference evidence="7" key="1">
    <citation type="submission" date="2019-07" db="EMBL/GenBank/DDBJ databases">
        <title>Annotation for the trematode Paragonimus miyazaki's.</title>
        <authorList>
            <person name="Choi Y.-J."/>
        </authorList>
    </citation>
    <scope>NUCLEOTIDE SEQUENCE</scope>
    <source>
        <strain evidence="7">Japan</strain>
    </source>
</reference>
<dbReference type="OrthoDB" id="538223at2759"/>
<dbReference type="GO" id="GO:0005814">
    <property type="term" value="C:centriole"/>
    <property type="evidence" value="ECO:0007669"/>
    <property type="project" value="TreeGrafter"/>
</dbReference>
<evidence type="ECO:0000259" key="6">
    <source>
        <dbReference type="Pfam" id="PF23138"/>
    </source>
</evidence>
<feature type="compositionally biased region" description="Basic and acidic residues" evidence="4">
    <location>
        <begin position="754"/>
        <end position="763"/>
    </location>
</feature>
<evidence type="ECO:0000256" key="2">
    <source>
        <dbReference type="ARBA" id="ARBA00022794"/>
    </source>
</evidence>
<dbReference type="EMBL" id="JTDE01003492">
    <property type="protein sequence ID" value="KAF7256002.1"/>
    <property type="molecule type" value="Genomic_DNA"/>
</dbReference>
<feature type="region of interest" description="Disordered" evidence="4">
    <location>
        <begin position="734"/>
        <end position="775"/>
    </location>
</feature>
<feature type="region of interest" description="Disordered" evidence="4">
    <location>
        <begin position="593"/>
        <end position="638"/>
    </location>
</feature>
<feature type="compositionally biased region" description="Polar residues" evidence="4">
    <location>
        <begin position="739"/>
        <end position="753"/>
    </location>
</feature>
<dbReference type="InterPro" id="IPR048959">
    <property type="entry name" value="ARMC9_ARM_dom"/>
</dbReference>
<feature type="domain" description="LisH" evidence="5">
    <location>
        <begin position="472"/>
        <end position="590"/>
    </location>
</feature>
<feature type="compositionally biased region" description="Acidic residues" evidence="4">
    <location>
        <begin position="597"/>
        <end position="615"/>
    </location>
</feature>
<protein>
    <submittedName>
        <fullName evidence="7">LisH domain containing protein ARMC9</fullName>
    </submittedName>
</protein>
<keyword evidence="2" id="KW-0970">Cilium biogenesis/degradation</keyword>
<dbReference type="Pfam" id="PF23138">
    <property type="entry name" value="CTLH_Armc9"/>
    <property type="match status" value="1"/>
</dbReference>
<dbReference type="GO" id="GO:0036064">
    <property type="term" value="C:ciliary basal body"/>
    <property type="evidence" value="ECO:0007669"/>
    <property type="project" value="InterPro"/>
</dbReference>
<dbReference type="AlphaFoldDB" id="A0A8S9YMS6"/>
<proteinExistence type="predicted"/>
<dbReference type="InterPro" id="IPR016024">
    <property type="entry name" value="ARM-type_fold"/>
</dbReference>
<feature type="region of interest" description="Disordered" evidence="4">
    <location>
        <begin position="788"/>
        <end position="912"/>
    </location>
</feature>
<dbReference type="GO" id="GO:0097542">
    <property type="term" value="C:ciliary tip"/>
    <property type="evidence" value="ECO:0007669"/>
    <property type="project" value="TreeGrafter"/>
</dbReference>
<dbReference type="Gene3D" id="1.25.10.10">
    <property type="entry name" value="Leucine-rich Repeat Variant"/>
    <property type="match status" value="1"/>
</dbReference>
<evidence type="ECO:0000259" key="5">
    <source>
        <dbReference type="Pfam" id="PF21050"/>
    </source>
</evidence>
<feature type="compositionally biased region" description="Basic and acidic residues" evidence="4">
    <location>
        <begin position="620"/>
        <end position="638"/>
    </location>
</feature>
<dbReference type="GO" id="GO:0005813">
    <property type="term" value="C:centrosome"/>
    <property type="evidence" value="ECO:0007669"/>
    <property type="project" value="UniProtKB-SubCell"/>
</dbReference>
<evidence type="ECO:0000313" key="8">
    <source>
        <dbReference type="Proteomes" id="UP000822476"/>
    </source>
</evidence>
<feature type="compositionally biased region" description="Basic and acidic residues" evidence="4">
    <location>
        <begin position="873"/>
        <end position="882"/>
    </location>
</feature>
<sequence length="912" mass="103796">MQQCDNRSQDNILKTIEQFLDYYQFRETLKQFKNESISFLHVDVQEWRPLDDFIKKNNIMNLLRNGDGAALFDAISQIIPSNLLDSRDCRRLEFELHLYLATISWDENNREKQQYSMQFFRRYLESKGALLSQSTDLLPYYALPYVPNPKEHPIYQQLFKDTWRRSVLLKLSALIDSVLLEGKPACPRLIKILTEQNTKRDRVLRQLNIELLDAEKRASQTQRRFSRLQYDYQTLIGVTADLLDALESNLKGIKLEDGVMEKIYARLVNSQPLASGRKLSLGAVDCSSSLCNSFRDNSRNIISAELSNSATFEKLQSWNEKADLPLVELNYEKIKSDIQRIDDRQKCYLLQALRWRLTKSTVEQRECCLTSFVRSDLLDLTKVGPSGDVSLEKTPLLACMQSQHHRVREYMARFVNALSSLCRGRAYLAQNCTIVKLLISELLKEQDESITRENFVGALQKMSLRRPMQTVMINMSVIPWVIHLLENTEALSDYTLEYAVALCMNLCLRTSGKRNCVLISSRILNVLVELLNSDNIDIVPYVNGALYSILALPEIRKVALTMDLQSTLESFIKDDQVEMNRQFEFIIRRLRSNESPPNEDSDDEFEDEDDEEDAPTLESDLDRQDMPPPDRNDLKRFNIPEAASRDPRFWVGEGLLKSKYAIQPVVRGEANGEAASRDPRFWVGEGLLKSKYAIQPVVRGEANGGVDWCKPILSRDSETRMSMTSIRSTGVLRRPITPGQRSARGSISESRPSTADKLRRTFERPSPVTEESTHPLYLRDSLASLSQGFSEENTPRASLQFDSIPTKEADAVPKTSNAMPPAPNPRPSVTNKKSAFESRPKIPRTPETLSPSNSPKLKVGKSESPDSTVSSTTKKDDPRDQPASRPSSTRSNGSRSFGSKLEHSQVSYNNPS</sequence>
<name>A0A8S9YMS6_9TREM</name>
<organism evidence="7 8">
    <name type="scientific">Paragonimus skrjabini miyazakii</name>
    <dbReference type="NCBI Taxonomy" id="59628"/>
    <lineage>
        <taxon>Eukaryota</taxon>
        <taxon>Metazoa</taxon>
        <taxon>Spiralia</taxon>
        <taxon>Lophotrochozoa</taxon>
        <taxon>Platyhelminthes</taxon>
        <taxon>Trematoda</taxon>
        <taxon>Digenea</taxon>
        <taxon>Plagiorchiida</taxon>
        <taxon>Troglotremata</taxon>
        <taxon>Troglotrematidae</taxon>
        <taxon>Paragonimus</taxon>
    </lineage>
</organism>
<evidence type="ECO:0000256" key="1">
    <source>
        <dbReference type="ARBA" id="ARBA00004120"/>
    </source>
</evidence>
<feature type="compositionally biased region" description="Polar residues" evidence="4">
    <location>
        <begin position="788"/>
        <end position="803"/>
    </location>
</feature>
<accession>A0A8S9YMS6</accession>
<feature type="domain" description="ARMC9 CTLH-like" evidence="6">
    <location>
        <begin position="55"/>
        <end position="179"/>
    </location>
</feature>
<dbReference type="Pfam" id="PF21050">
    <property type="entry name" value="ARMC9_ARM"/>
    <property type="match status" value="1"/>
</dbReference>
<dbReference type="PANTHER" id="PTHR14881">
    <property type="entry name" value="LISH DOMAIN-CONTAINING PROTEIN ARMC9"/>
    <property type="match status" value="1"/>
</dbReference>
<dbReference type="SUPFAM" id="SSF48371">
    <property type="entry name" value="ARM repeat"/>
    <property type="match status" value="1"/>
</dbReference>
<dbReference type="Proteomes" id="UP000822476">
    <property type="component" value="Unassembled WGS sequence"/>
</dbReference>
<gene>
    <name evidence="7" type="ORF">EG68_07187</name>
</gene>
<dbReference type="GO" id="GO:0060271">
    <property type="term" value="P:cilium assembly"/>
    <property type="evidence" value="ECO:0007669"/>
    <property type="project" value="InterPro"/>
</dbReference>
<keyword evidence="8" id="KW-1185">Reference proteome</keyword>
<dbReference type="InterPro" id="IPR011989">
    <property type="entry name" value="ARM-like"/>
</dbReference>
<evidence type="ECO:0000313" key="7">
    <source>
        <dbReference type="EMBL" id="KAF7256002.1"/>
    </source>
</evidence>
<dbReference type="InterPro" id="IPR056327">
    <property type="entry name" value="ARMC9_CTLH-like_dom"/>
</dbReference>
<keyword evidence="3" id="KW-0966">Cell projection</keyword>
<feature type="compositionally biased region" description="Polar residues" evidence="4">
    <location>
        <begin position="884"/>
        <end position="897"/>
    </location>
</feature>